<dbReference type="InterPro" id="IPR011990">
    <property type="entry name" value="TPR-like_helical_dom_sf"/>
</dbReference>
<evidence type="ECO:0008006" key="4">
    <source>
        <dbReference type="Google" id="ProtNLM"/>
    </source>
</evidence>
<name>A0A5C4JCJ8_9ACTN</name>
<reference evidence="2 3" key="1">
    <citation type="submission" date="2019-05" db="EMBL/GenBank/DDBJ databases">
        <title>Draft genome sequence of Actinomadura sp. 14C53.</title>
        <authorList>
            <person name="Saricaoglu S."/>
            <person name="Isik K."/>
        </authorList>
    </citation>
    <scope>NUCLEOTIDE SEQUENCE [LARGE SCALE GENOMIC DNA]</scope>
    <source>
        <strain evidence="2 3">14C53</strain>
    </source>
</reference>
<comment type="caution">
    <text evidence="2">The sequence shown here is derived from an EMBL/GenBank/DDBJ whole genome shotgun (WGS) entry which is preliminary data.</text>
</comment>
<feature type="compositionally biased region" description="Basic residues" evidence="1">
    <location>
        <begin position="516"/>
        <end position="525"/>
    </location>
</feature>
<dbReference type="EMBL" id="VCKW01000061">
    <property type="protein sequence ID" value="TMR01638.1"/>
    <property type="molecule type" value="Genomic_DNA"/>
</dbReference>
<organism evidence="2 3">
    <name type="scientific">Actinomadura soli</name>
    <dbReference type="NCBI Taxonomy" id="2508997"/>
    <lineage>
        <taxon>Bacteria</taxon>
        <taxon>Bacillati</taxon>
        <taxon>Actinomycetota</taxon>
        <taxon>Actinomycetes</taxon>
        <taxon>Streptosporangiales</taxon>
        <taxon>Thermomonosporaceae</taxon>
        <taxon>Actinomadura</taxon>
    </lineage>
</organism>
<keyword evidence="3" id="KW-1185">Reference proteome</keyword>
<sequence>MTGLEGRSLSGPAAADPATAYARALALLSEGGGVLAMRVAGLRAAGLAAKELGRLDEGLAFLHQALDLADDVYSVAQVRMNLVGLLTARGDVAGALAHAEEAETVLDGPDADRLSANKACALARAGRLDEAHDVAARALPRLRRGHDPATLNGLLTNLGLARALRGDLAGAESALVEAIAVGEAAGLRHQTAMSKGNLGFAMARRGDIPRALRLFAEAEPHLTGERLAQCRFDQAETLILAGLPGEARPVLLAALDESTANGYGCDVADGFLLLAHAELAAGHPEQCTEAAERARAAFAEQERTGWMLLAEHVLLRARWASGERSAVLLRSAMATAERLESGGWADAADEARIVAARVALSLGRPAGHLLSSVGRASGPASAQIAAWHAVALECSARADHKGAVAAVRLGLQVTEDHAEALGALDLRARASGLATELAELGLGLAGSARELLAVEERRRAIGRPARVRPPKDPERAAALAALRALSVERAADTARGGAVPPVRSQEAADLEAKVRERTRRRPPGP</sequence>
<protein>
    <recommendedName>
        <fullName evidence="4">Tetratricopeptide repeat protein</fullName>
    </recommendedName>
</protein>
<proteinExistence type="predicted"/>
<feature type="region of interest" description="Disordered" evidence="1">
    <location>
        <begin position="490"/>
        <end position="525"/>
    </location>
</feature>
<evidence type="ECO:0000313" key="3">
    <source>
        <dbReference type="Proteomes" id="UP000309174"/>
    </source>
</evidence>
<gene>
    <name evidence="2" type="ORF">ETD83_14440</name>
</gene>
<accession>A0A5C4JCJ8</accession>
<dbReference type="Proteomes" id="UP000309174">
    <property type="component" value="Unassembled WGS sequence"/>
</dbReference>
<evidence type="ECO:0000256" key="1">
    <source>
        <dbReference type="SAM" id="MobiDB-lite"/>
    </source>
</evidence>
<dbReference type="AlphaFoldDB" id="A0A5C4JCJ8"/>
<feature type="non-terminal residue" evidence="2">
    <location>
        <position position="525"/>
    </location>
</feature>
<dbReference type="Gene3D" id="1.25.40.10">
    <property type="entry name" value="Tetratricopeptide repeat domain"/>
    <property type="match status" value="2"/>
</dbReference>
<evidence type="ECO:0000313" key="2">
    <source>
        <dbReference type="EMBL" id="TMR01638.1"/>
    </source>
</evidence>
<dbReference type="SUPFAM" id="SSF48452">
    <property type="entry name" value="TPR-like"/>
    <property type="match status" value="2"/>
</dbReference>